<reference evidence="1 2" key="1">
    <citation type="submission" date="2023-07" db="EMBL/GenBank/DDBJ databases">
        <title>Genomic Encyclopedia of Type Strains, Phase IV (KMG-IV): sequencing the most valuable type-strain genomes for metagenomic binning, comparative biology and taxonomic classification.</title>
        <authorList>
            <person name="Goeker M."/>
        </authorList>
    </citation>
    <scope>NUCLEOTIDE SEQUENCE [LARGE SCALE GENOMIC DNA]</scope>
    <source>
        <strain evidence="1 2">B1-1</strain>
    </source>
</reference>
<accession>A0ABU0M6J1</accession>
<evidence type="ECO:0000313" key="1">
    <source>
        <dbReference type="EMBL" id="MDQ0516584.1"/>
    </source>
</evidence>
<organism evidence="1 2">
    <name type="scientific">Kaistia geumhonensis</name>
    <dbReference type="NCBI Taxonomy" id="410839"/>
    <lineage>
        <taxon>Bacteria</taxon>
        <taxon>Pseudomonadati</taxon>
        <taxon>Pseudomonadota</taxon>
        <taxon>Alphaproteobacteria</taxon>
        <taxon>Hyphomicrobiales</taxon>
        <taxon>Kaistiaceae</taxon>
        <taxon>Kaistia</taxon>
    </lineage>
</organism>
<dbReference type="RefSeq" id="WP_266279420.1">
    <property type="nucleotide sequence ID" value="NZ_JAPKNF010000001.1"/>
</dbReference>
<protein>
    <submittedName>
        <fullName evidence="1">Uncharacterized protein</fullName>
    </submittedName>
</protein>
<keyword evidence="2" id="KW-1185">Reference proteome</keyword>
<dbReference type="Proteomes" id="UP001223743">
    <property type="component" value="Unassembled WGS sequence"/>
</dbReference>
<comment type="caution">
    <text evidence="1">The sequence shown here is derived from an EMBL/GenBank/DDBJ whole genome shotgun (WGS) entry which is preliminary data.</text>
</comment>
<gene>
    <name evidence="1" type="ORF">QO015_002197</name>
</gene>
<dbReference type="EMBL" id="JAUSWJ010000001">
    <property type="protein sequence ID" value="MDQ0516584.1"/>
    <property type="molecule type" value="Genomic_DNA"/>
</dbReference>
<sequence length="100" mass="10554">MRYLGRMSGSGELRCNGEKIVRATYDIDGFVRSPTSVVGTGEVRVPAGSQRLTGRKGVQLFTDDGRVLDLGFPGGAAQNDAVSAIDVRGGLDAAPGSWRR</sequence>
<evidence type="ECO:0000313" key="2">
    <source>
        <dbReference type="Proteomes" id="UP001223743"/>
    </source>
</evidence>
<name>A0ABU0M6J1_9HYPH</name>
<proteinExistence type="predicted"/>